<feature type="non-terminal residue" evidence="3">
    <location>
        <position position="1"/>
    </location>
</feature>
<accession>A0A1D2A3P2</accession>
<name>A0A1D2A3P2_AUXPR</name>
<organism evidence="3">
    <name type="scientific">Auxenochlorella protothecoides</name>
    <name type="common">Green microalga</name>
    <name type="synonym">Chlorella protothecoides</name>
    <dbReference type="NCBI Taxonomy" id="3075"/>
    <lineage>
        <taxon>Eukaryota</taxon>
        <taxon>Viridiplantae</taxon>
        <taxon>Chlorophyta</taxon>
        <taxon>core chlorophytes</taxon>
        <taxon>Trebouxiophyceae</taxon>
        <taxon>Chlorellales</taxon>
        <taxon>Chlorellaceae</taxon>
        <taxon>Auxenochlorella</taxon>
    </lineage>
</organism>
<keyword evidence="1" id="KW-0472">Membrane</keyword>
<proteinExistence type="predicted"/>
<keyword evidence="2" id="KW-0732">Signal</keyword>
<evidence type="ECO:0008006" key="4">
    <source>
        <dbReference type="Google" id="ProtNLM"/>
    </source>
</evidence>
<evidence type="ECO:0000256" key="1">
    <source>
        <dbReference type="SAM" id="Phobius"/>
    </source>
</evidence>
<keyword evidence="1" id="KW-1133">Transmembrane helix</keyword>
<feature type="transmembrane region" description="Helical" evidence="1">
    <location>
        <begin position="104"/>
        <end position="124"/>
    </location>
</feature>
<reference evidence="3" key="1">
    <citation type="submission" date="2015-08" db="EMBL/GenBank/DDBJ databases">
        <authorList>
            <person name="Babu N.S."/>
            <person name="Beckwith C.J."/>
            <person name="Beseler K.G."/>
            <person name="Brison A."/>
            <person name="Carone J.V."/>
            <person name="Caskin T.P."/>
            <person name="Diamond M."/>
            <person name="Durham M.E."/>
            <person name="Foxe J.M."/>
            <person name="Go M."/>
            <person name="Henderson B.A."/>
            <person name="Jones I.B."/>
            <person name="McGettigan J.A."/>
            <person name="Micheletti S.J."/>
            <person name="Nasrallah M.E."/>
            <person name="Ortiz D."/>
            <person name="Piller C.R."/>
            <person name="Privatt S.R."/>
            <person name="Schneider S.L."/>
            <person name="Sharp S."/>
            <person name="Smith T.C."/>
            <person name="Stanton J.D."/>
            <person name="Ullery H.E."/>
            <person name="Wilson R.J."/>
            <person name="Serrano M.G."/>
            <person name="Buck G."/>
            <person name="Lee V."/>
            <person name="Wang Y."/>
            <person name="Carvalho R."/>
            <person name="Voegtly L."/>
            <person name="Shi R."/>
            <person name="Duckworth R."/>
            <person name="Johnson A."/>
            <person name="Loviza R."/>
            <person name="Walstead R."/>
            <person name="Shah Z."/>
            <person name="Kiflezghi M."/>
            <person name="Wade K."/>
            <person name="Ball S.L."/>
            <person name="Bradley K.W."/>
            <person name="Asai D.J."/>
            <person name="Bowman C.A."/>
            <person name="Russell D.A."/>
            <person name="Pope W.H."/>
            <person name="Jacobs-Sera D."/>
            <person name="Hendrix R.W."/>
            <person name="Hatfull G.F."/>
        </authorList>
    </citation>
    <scope>NUCLEOTIDE SEQUENCE</scope>
</reference>
<protein>
    <recommendedName>
        <fullName evidence="4">Kazal-like domain-containing protein</fullName>
    </recommendedName>
</protein>
<evidence type="ECO:0000256" key="2">
    <source>
        <dbReference type="SAM" id="SignalP"/>
    </source>
</evidence>
<dbReference type="AlphaFoldDB" id="A0A1D2A3P2"/>
<keyword evidence="1" id="KW-0812">Transmembrane</keyword>
<feature type="chain" id="PRO_5008901365" description="Kazal-like domain-containing protein" evidence="2">
    <location>
        <begin position="35"/>
        <end position="130"/>
    </location>
</feature>
<evidence type="ECO:0000313" key="3">
    <source>
        <dbReference type="EMBL" id="JAT73807.1"/>
    </source>
</evidence>
<sequence>WNSLGVRPESIMQVAWRHALLLLSLLAVVGMTRGAGPVMYCNYTSPCTPCITRAFPSCKETGFIRESQCILSAKALACDYVSALGSGQTRDEEQTQACTPRLRLSLPAFELCMLAVLGACILFIRARTRI</sequence>
<gene>
    <name evidence="3" type="ORF">g.101101</name>
</gene>
<feature type="signal peptide" evidence="2">
    <location>
        <begin position="1"/>
        <end position="34"/>
    </location>
</feature>
<dbReference type="EMBL" id="GDKF01004815">
    <property type="protein sequence ID" value="JAT73807.1"/>
    <property type="molecule type" value="Transcribed_RNA"/>
</dbReference>